<organism evidence="1 2">
    <name type="scientific">Dreissena polymorpha</name>
    <name type="common">Zebra mussel</name>
    <name type="synonym">Mytilus polymorpha</name>
    <dbReference type="NCBI Taxonomy" id="45954"/>
    <lineage>
        <taxon>Eukaryota</taxon>
        <taxon>Metazoa</taxon>
        <taxon>Spiralia</taxon>
        <taxon>Lophotrochozoa</taxon>
        <taxon>Mollusca</taxon>
        <taxon>Bivalvia</taxon>
        <taxon>Autobranchia</taxon>
        <taxon>Heteroconchia</taxon>
        <taxon>Euheterodonta</taxon>
        <taxon>Imparidentia</taxon>
        <taxon>Neoheterodontei</taxon>
        <taxon>Myida</taxon>
        <taxon>Dreissenoidea</taxon>
        <taxon>Dreissenidae</taxon>
        <taxon>Dreissena</taxon>
    </lineage>
</organism>
<accession>A0A9D4K837</accession>
<evidence type="ECO:0000313" key="2">
    <source>
        <dbReference type="Proteomes" id="UP000828390"/>
    </source>
</evidence>
<comment type="caution">
    <text evidence="1">The sequence shown here is derived from an EMBL/GenBank/DDBJ whole genome shotgun (WGS) entry which is preliminary data.</text>
</comment>
<reference evidence="1" key="1">
    <citation type="journal article" date="2019" name="bioRxiv">
        <title>The Genome of the Zebra Mussel, Dreissena polymorpha: A Resource for Invasive Species Research.</title>
        <authorList>
            <person name="McCartney M.A."/>
            <person name="Auch B."/>
            <person name="Kono T."/>
            <person name="Mallez S."/>
            <person name="Zhang Y."/>
            <person name="Obille A."/>
            <person name="Becker A."/>
            <person name="Abrahante J.E."/>
            <person name="Garbe J."/>
            <person name="Badalamenti J.P."/>
            <person name="Herman A."/>
            <person name="Mangelson H."/>
            <person name="Liachko I."/>
            <person name="Sullivan S."/>
            <person name="Sone E.D."/>
            <person name="Koren S."/>
            <person name="Silverstein K.A.T."/>
            <person name="Beckman K.B."/>
            <person name="Gohl D.M."/>
        </authorList>
    </citation>
    <scope>NUCLEOTIDE SEQUENCE</scope>
    <source>
        <strain evidence="1">Duluth1</strain>
        <tissue evidence="1">Whole animal</tissue>
    </source>
</reference>
<dbReference type="Proteomes" id="UP000828390">
    <property type="component" value="Unassembled WGS sequence"/>
</dbReference>
<keyword evidence="2" id="KW-1185">Reference proteome</keyword>
<dbReference type="AlphaFoldDB" id="A0A9D4K837"/>
<evidence type="ECO:0000313" key="1">
    <source>
        <dbReference type="EMBL" id="KAH3834756.1"/>
    </source>
</evidence>
<name>A0A9D4K837_DREPO</name>
<gene>
    <name evidence="1" type="ORF">DPMN_108091</name>
</gene>
<proteinExistence type="predicted"/>
<dbReference type="EMBL" id="JAIWYP010000004">
    <property type="protein sequence ID" value="KAH3834756.1"/>
    <property type="molecule type" value="Genomic_DNA"/>
</dbReference>
<sequence length="53" mass="5821">MSGTCLHRDASHIGNSATQRCPSTSGTTCHIHAINFENNVTRGCNKNQTQRYT</sequence>
<reference evidence="1" key="2">
    <citation type="submission" date="2020-11" db="EMBL/GenBank/DDBJ databases">
        <authorList>
            <person name="McCartney M.A."/>
            <person name="Auch B."/>
            <person name="Kono T."/>
            <person name="Mallez S."/>
            <person name="Becker A."/>
            <person name="Gohl D.M."/>
            <person name="Silverstein K.A.T."/>
            <person name="Koren S."/>
            <person name="Bechman K.B."/>
            <person name="Herman A."/>
            <person name="Abrahante J.E."/>
            <person name="Garbe J."/>
        </authorList>
    </citation>
    <scope>NUCLEOTIDE SEQUENCE</scope>
    <source>
        <strain evidence="1">Duluth1</strain>
        <tissue evidence="1">Whole animal</tissue>
    </source>
</reference>
<protein>
    <submittedName>
        <fullName evidence="1">Uncharacterized protein</fullName>
    </submittedName>
</protein>